<dbReference type="EMBL" id="KZ506428">
    <property type="protein sequence ID" value="PKU39692.1"/>
    <property type="molecule type" value="Genomic_DNA"/>
</dbReference>
<protein>
    <submittedName>
        <fullName evidence="1">Uncharacterized protein</fullName>
    </submittedName>
</protein>
<accession>A0A2I0U0Y9</accession>
<proteinExistence type="predicted"/>
<reference evidence="2" key="1">
    <citation type="submission" date="2017-11" db="EMBL/GenBank/DDBJ databases">
        <authorList>
            <person name="Lima N.C."/>
            <person name="Parody-Merino A.M."/>
            <person name="Battley P.F."/>
            <person name="Fidler A.E."/>
            <person name="Prosdocimi F."/>
        </authorList>
    </citation>
    <scope>NUCLEOTIDE SEQUENCE [LARGE SCALE GENOMIC DNA]</scope>
</reference>
<gene>
    <name evidence="1" type="ORF">llap_10004</name>
</gene>
<evidence type="ECO:0000313" key="1">
    <source>
        <dbReference type="EMBL" id="PKU39692.1"/>
    </source>
</evidence>
<organism evidence="1 2">
    <name type="scientific">Limosa lapponica baueri</name>
    <dbReference type="NCBI Taxonomy" id="1758121"/>
    <lineage>
        <taxon>Eukaryota</taxon>
        <taxon>Metazoa</taxon>
        <taxon>Chordata</taxon>
        <taxon>Craniata</taxon>
        <taxon>Vertebrata</taxon>
        <taxon>Euteleostomi</taxon>
        <taxon>Archelosauria</taxon>
        <taxon>Archosauria</taxon>
        <taxon>Dinosauria</taxon>
        <taxon>Saurischia</taxon>
        <taxon>Theropoda</taxon>
        <taxon>Coelurosauria</taxon>
        <taxon>Aves</taxon>
        <taxon>Neognathae</taxon>
        <taxon>Neoaves</taxon>
        <taxon>Charadriiformes</taxon>
        <taxon>Scolopacidae</taxon>
        <taxon>Limosa</taxon>
    </lineage>
</organism>
<name>A0A2I0U0Y9_LIMLA</name>
<sequence length="114" mass="13145">MDNYDYYEEHALTEKLSKSEPFCQACNCGIYGFLPSFTCSVFCSEEYFDKISSSSLAPCTPTHTYHYSSLDSKVSSVFFLVTIRIPFFSLSSERKNMDIHNTERNDKEELNCIL</sequence>
<dbReference type="Proteomes" id="UP000233556">
    <property type="component" value="Unassembled WGS sequence"/>
</dbReference>
<reference evidence="2" key="2">
    <citation type="submission" date="2017-12" db="EMBL/GenBank/DDBJ databases">
        <title>Genome sequence of the Bar-tailed Godwit (Limosa lapponica baueri).</title>
        <authorList>
            <person name="Lima N.C.B."/>
            <person name="Parody-Merino A.M."/>
            <person name="Battley P.F."/>
            <person name="Fidler A.E."/>
            <person name="Prosdocimi F."/>
        </authorList>
    </citation>
    <scope>NUCLEOTIDE SEQUENCE [LARGE SCALE GENOMIC DNA]</scope>
</reference>
<dbReference type="AlphaFoldDB" id="A0A2I0U0Y9"/>
<evidence type="ECO:0000313" key="2">
    <source>
        <dbReference type="Proteomes" id="UP000233556"/>
    </source>
</evidence>
<keyword evidence="2" id="KW-1185">Reference proteome</keyword>